<keyword evidence="4" id="KW-0997">Cell inner membrane</keyword>
<dbReference type="NCBIfam" id="NF009048">
    <property type="entry name" value="PRK12382.1"/>
    <property type="match status" value="1"/>
</dbReference>
<dbReference type="GO" id="GO:0005886">
    <property type="term" value="C:plasma membrane"/>
    <property type="evidence" value="ECO:0007669"/>
    <property type="project" value="UniProtKB-SubCell"/>
</dbReference>
<feature type="transmembrane region" description="Helical" evidence="4">
    <location>
        <begin position="117"/>
        <end position="141"/>
    </location>
</feature>
<evidence type="ECO:0000256" key="2">
    <source>
        <dbReference type="ARBA" id="ARBA00022989"/>
    </source>
</evidence>
<keyword evidence="7" id="KW-1185">Reference proteome</keyword>
<dbReference type="CDD" id="cd17489">
    <property type="entry name" value="MFS_YfcJ_like"/>
    <property type="match status" value="1"/>
</dbReference>
<comment type="similarity">
    <text evidence="4">Belongs to the major facilitator superfamily. YfcJ family.</text>
</comment>
<dbReference type="Proteomes" id="UP000028602">
    <property type="component" value="Unassembled WGS sequence"/>
</dbReference>
<accession>A0A085JH02</accession>
<organism evidence="6 7">
    <name type="scientific">Tatumella ptyseos ATCC 33301</name>
    <dbReference type="NCBI Taxonomy" id="1005995"/>
    <lineage>
        <taxon>Bacteria</taxon>
        <taxon>Pseudomonadati</taxon>
        <taxon>Pseudomonadota</taxon>
        <taxon>Gammaproteobacteria</taxon>
        <taxon>Enterobacterales</taxon>
        <taxon>Erwiniaceae</taxon>
        <taxon>Tatumella</taxon>
    </lineage>
</organism>
<proteinExistence type="inferred from homology"/>
<dbReference type="Pfam" id="PF07690">
    <property type="entry name" value="MFS_1"/>
    <property type="match status" value="2"/>
</dbReference>
<feature type="transmembrane region" description="Helical" evidence="4">
    <location>
        <begin position="18"/>
        <end position="40"/>
    </location>
</feature>
<dbReference type="Gene3D" id="1.20.1250.20">
    <property type="entry name" value="MFS general substrate transporter like domains"/>
    <property type="match status" value="1"/>
</dbReference>
<dbReference type="AlphaFoldDB" id="A0A085JH02"/>
<dbReference type="eggNOG" id="COG2814">
    <property type="taxonomic scope" value="Bacteria"/>
</dbReference>
<sequence length="399" mass="41428">MTEPASPSAEATPGTFPVALTSFSVFLTYLTAGLALPVIPLYVHQQLGMNDFMVGLAVGIQFFATLLTRGFAGIRADQHGAKRTTLSGMVVIIFVGVAYLCSACLSGMLFMQFGLLLLGRVLLGFGESLLFTGNLTWGLGLIGPKRSGIVMSWNGMAIYGALAAGAPVGLLIQHHYGFTGVSAAAICCPVLALLCSSRVRAVPATPGQRIPLFSVIKQVLTPGAVLALQGVGFAVIGAFTSLYFAERHWGNAGYTLTVFGLAYVVIRLIFGKLPDKIGGVRVSVISLLAEAAGLLLLAFGRQEWMAFTGAALTGCGCSLIFPAMGVEVVKSVDARVRGTALGCFSAFQDIAYGVSGPLAGLLASGFGYSSVYLAGAVAALTGLAISVRLLFHPITSRNT</sequence>
<dbReference type="HAMAP" id="MF_02091">
    <property type="entry name" value="MFS_YfcJ"/>
    <property type="match status" value="1"/>
</dbReference>
<feature type="transmembrane region" description="Helical" evidence="4">
    <location>
        <begin position="305"/>
        <end position="326"/>
    </location>
</feature>
<evidence type="ECO:0000259" key="5">
    <source>
        <dbReference type="PROSITE" id="PS50850"/>
    </source>
</evidence>
<feature type="transmembrane region" description="Helical" evidence="4">
    <location>
        <begin position="52"/>
        <end position="74"/>
    </location>
</feature>
<feature type="transmembrane region" description="Helical" evidence="4">
    <location>
        <begin position="251"/>
        <end position="270"/>
    </location>
</feature>
<feature type="transmembrane region" description="Helical" evidence="4">
    <location>
        <begin position="153"/>
        <end position="172"/>
    </location>
</feature>
<dbReference type="SUPFAM" id="SSF103473">
    <property type="entry name" value="MFS general substrate transporter"/>
    <property type="match status" value="1"/>
</dbReference>
<evidence type="ECO:0000256" key="1">
    <source>
        <dbReference type="ARBA" id="ARBA00022692"/>
    </source>
</evidence>
<comment type="caution">
    <text evidence="6">The sequence shown here is derived from an EMBL/GenBank/DDBJ whole genome shotgun (WGS) entry which is preliminary data.</text>
</comment>
<keyword evidence="4" id="KW-0813">Transport</keyword>
<feature type="domain" description="Major facilitator superfamily (MFS) profile" evidence="5">
    <location>
        <begin position="210"/>
        <end position="399"/>
    </location>
</feature>
<dbReference type="NCBIfam" id="NF003477">
    <property type="entry name" value="PRK05122.1"/>
    <property type="match status" value="1"/>
</dbReference>
<evidence type="ECO:0000256" key="4">
    <source>
        <dbReference type="HAMAP-Rule" id="MF_02091"/>
    </source>
</evidence>
<dbReference type="InterPro" id="IPR020846">
    <property type="entry name" value="MFS_dom"/>
</dbReference>
<feature type="transmembrane region" description="Helical" evidence="4">
    <location>
        <begin position="178"/>
        <end position="199"/>
    </location>
</feature>
<dbReference type="RefSeq" id="WP_025903310.1">
    <property type="nucleotide sequence ID" value="NZ_ATMJ01000002.1"/>
</dbReference>
<evidence type="ECO:0000313" key="6">
    <source>
        <dbReference type="EMBL" id="KFD19748.1"/>
    </source>
</evidence>
<feature type="transmembrane region" description="Helical" evidence="4">
    <location>
        <begin position="371"/>
        <end position="391"/>
    </location>
</feature>
<dbReference type="InterPro" id="IPR036259">
    <property type="entry name" value="MFS_trans_sf"/>
</dbReference>
<evidence type="ECO:0000313" key="7">
    <source>
        <dbReference type="Proteomes" id="UP000028602"/>
    </source>
</evidence>
<keyword evidence="3 4" id="KW-0472">Membrane</keyword>
<keyword evidence="4" id="KW-1003">Cell membrane</keyword>
<keyword evidence="2 4" id="KW-1133">Transmembrane helix</keyword>
<dbReference type="EMBL" id="JMPR01000028">
    <property type="protein sequence ID" value="KFD19748.1"/>
    <property type="molecule type" value="Genomic_DNA"/>
</dbReference>
<feature type="transmembrane region" description="Helical" evidence="4">
    <location>
        <begin position="86"/>
        <end position="111"/>
    </location>
</feature>
<dbReference type="GO" id="GO:0022857">
    <property type="term" value="F:transmembrane transporter activity"/>
    <property type="evidence" value="ECO:0007669"/>
    <property type="project" value="UniProtKB-UniRule"/>
</dbReference>
<feature type="transmembrane region" description="Helical" evidence="4">
    <location>
        <begin position="338"/>
        <end position="359"/>
    </location>
</feature>
<keyword evidence="1 4" id="KW-0812">Transmembrane</keyword>
<dbReference type="InterPro" id="IPR052714">
    <property type="entry name" value="MFS_Exporter"/>
</dbReference>
<dbReference type="PANTHER" id="PTHR23531:SF1">
    <property type="entry name" value="QUINOLENE RESISTANCE PROTEIN NORA"/>
    <property type="match status" value="1"/>
</dbReference>
<name>A0A085JH02_9GAMM</name>
<gene>
    <name evidence="6" type="primary">yfcJ</name>
    <name evidence="6" type="ORF">GTPT_1680</name>
</gene>
<protein>
    <recommendedName>
        <fullName evidence="4">Uncharacterized MFS-type transporter GTPT_1680</fullName>
    </recommendedName>
</protein>
<reference evidence="6 7" key="1">
    <citation type="submission" date="2014-05" db="EMBL/GenBank/DDBJ databases">
        <title>ATOL: Assembling a taxonomically balanced genome-scale reconstruction of the evolutionary history of the Enterobacteriaceae.</title>
        <authorList>
            <person name="Plunkett G.III."/>
            <person name="Neeno-Eckwall E.C."/>
            <person name="Glasner J.D."/>
            <person name="Perna N.T."/>
        </authorList>
    </citation>
    <scope>NUCLEOTIDE SEQUENCE [LARGE SCALE GENOMIC DNA]</scope>
    <source>
        <strain evidence="6 7">ATCC 33301</strain>
    </source>
</reference>
<evidence type="ECO:0000256" key="3">
    <source>
        <dbReference type="ARBA" id="ARBA00023136"/>
    </source>
</evidence>
<comment type="subcellular location">
    <subcellularLocation>
        <location evidence="4">Cell inner membrane</location>
        <topology evidence="4">Multi-pass membrane protein</topology>
    </subcellularLocation>
</comment>
<feature type="transmembrane region" description="Helical" evidence="4">
    <location>
        <begin position="219"/>
        <end position="245"/>
    </location>
</feature>
<feature type="transmembrane region" description="Helical" evidence="4">
    <location>
        <begin position="282"/>
        <end position="299"/>
    </location>
</feature>
<dbReference type="PANTHER" id="PTHR23531">
    <property type="entry name" value="QUINOLENE RESISTANCE PROTEIN NORA"/>
    <property type="match status" value="1"/>
</dbReference>
<dbReference type="InterPro" id="IPR037541">
    <property type="entry name" value="MFS_YfcJ"/>
</dbReference>
<dbReference type="PROSITE" id="PS50850">
    <property type="entry name" value="MFS"/>
    <property type="match status" value="1"/>
</dbReference>
<dbReference type="InterPro" id="IPR011701">
    <property type="entry name" value="MFS"/>
</dbReference>
<dbReference type="OrthoDB" id="322544at2"/>